<reference evidence="2" key="1">
    <citation type="submission" date="2022-11" db="UniProtKB">
        <authorList>
            <consortium name="WormBaseParasite"/>
        </authorList>
    </citation>
    <scope>IDENTIFICATION</scope>
</reference>
<name>A0A914W8T9_9BILA</name>
<protein>
    <submittedName>
        <fullName evidence="2">Uncharacterized protein</fullName>
    </submittedName>
</protein>
<sequence length="111" mass="12034">MTAVSAPSRTRNLCGLKIARDSWAGKMHSGDGKGRSINGGDKWWLGSGRYNRAAEGGRGWMKGECVSHAEEPSIFSRRRREPSCPDQQLGVLLRRRSHSRGGAPMISAAPG</sequence>
<organism evidence="1 2">
    <name type="scientific">Plectus sambesii</name>
    <dbReference type="NCBI Taxonomy" id="2011161"/>
    <lineage>
        <taxon>Eukaryota</taxon>
        <taxon>Metazoa</taxon>
        <taxon>Ecdysozoa</taxon>
        <taxon>Nematoda</taxon>
        <taxon>Chromadorea</taxon>
        <taxon>Plectida</taxon>
        <taxon>Plectina</taxon>
        <taxon>Plectoidea</taxon>
        <taxon>Plectidae</taxon>
        <taxon>Plectus</taxon>
    </lineage>
</organism>
<dbReference type="WBParaSite" id="PSAMB.scaffold342size55818.g5036.t1">
    <property type="protein sequence ID" value="PSAMB.scaffold342size55818.g5036.t1"/>
    <property type="gene ID" value="PSAMB.scaffold342size55818.g5036"/>
</dbReference>
<evidence type="ECO:0000313" key="2">
    <source>
        <dbReference type="WBParaSite" id="PSAMB.scaffold342size55818.g5036.t1"/>
    </source>
</evidence>
<proteinExistence type="predicted"/>
<accession>A0A914W8T9</accession>
<dbReference type="AlphaFoldDB" id="A0A914W8T9"/>
<evidence type="ECO:0000313" key="1">
    <source>
        <dbReference type="Proteomes" id="UP000887566"/>
    </source>
</evidence>
<dbReference type="Proteomes" id="UP000887566">
    <property type="component" value="Unplaced"/>
</dbReference>
<keyword evidence="1" id="KW-1185">Reference proteome</keyword>